<dbReference type="Pfam" id="PF07690">
    <property type="entry name" value="MFS_1"/>
    <property type="match status" value="1"/>
</dbReference>
<dbReference type="SUPFAM" id="SSF103473">
    <property type="entry name" value="MFS general substrate transporter"/>
    <property type="match status" value="1"/>
</dbReference>
<dbReference type="PANTHER" id="PTHR42718:SF9">
    <property type="entry name" value="MAJOR FACILITATOR SUPERFAMILY MULTIDRUG TRANSPORTER MFSC"/>
    <property type="match status" value="1"/>
</dbReference>
<evidence type="ECO:0000259" key="9">
    <source>
        <dbReference type="PROSITE" id="PS50850"/>
    </source>
</evidence>
<dbReference type="Proteomes" id="UP000595823">
    <property type="component" value="Chromosome"/>
</dbReference>
<evidence type="ECO:0000313" key="10">
    <source>
        <dbReference type="EMBL" id="QQK77681.1"/>
    </source>
</evidence>
<evidence type="ECO:0000256" key="6">
    <source>
        <dbReference type="ARBA" id="ARBA00022989"/>
    </source>
</evidence>
<feature type="transmembrane region" description="Helical" evidence="8">
    <location>
        <begin position="293"/>
        <end position="315"/>
    </location>
</feature>
<evidence type="ECO:0000256" key="2">
    <source>
        <dbReference type="ARBA" id="ARBA00008537"/>
    </source>
</evidence>
<feature type="transmembrane region" description="Helical" evidence="8">
    <location>
        <begin position="7"/>
        <end position="31"/>
    </location>
</feature>
<reference evidence="10 11" key="1">
    <citation type="submission" date="2020-06" db="EMBL/GenBank/DDBJ databases">
        <title>Genomic analysis of Salicibibacter sp. NKC5-3.</title>
        <authorList>
            <person name="Oh Y.J."/>
        </authorList>
    </citation>
    <scope>NUCLEOTIDE SEQUENCE [LARGE SCALE GENOMIC DNA]</scope>
    <source>
        <strain evidence="10 11">NKC5-3</strain>
    </source>
</reference>
<feature type="transmembrane region" description="Helical" evidence="8">
    <location>
        <begin position="327"/>
        <end position="346"/>
    </location>
</feature>
<feature type="domain" description="Major facilitator superfamily (MFS) profile" evidence="9">
    <location>
        <begin position="9"/>
        <end position="447"/>
    </location>
</feature>
<dbReference type="InterPro" id="IPR004638">
    <property type="entry name" value="EmrB-like"/>
</dbReference>
<comment type="subcellular location">
    <subcellularLocation>
        <location evidence="1">Cell membrane</location>
        <topology evidence="1">Multi-pass membrane protein</topology>
    </subcellularLocation>
</comment>
<dbReference type="GO" id="GO:0005886">
    <property type="term" value="C:plasma membrane"/>
    <property type="evidence" value="ECO:0007669"/>
    <property type="project" value="UniProtKB-SubCell"/>
</dbReference>
<evidence type="ECO:0000256" key="1">
    <source>
        <dbReference type="ARBA" id="ARBA00004651"/>
    </source>
</evidence>
<dbReference type="InterPro" id="IPR020846">
    <property type="entry name" value="MFS_dom"/>
</dbReference>
<dbReference type="InterPro" id="IPR011701">
    <property type="entry name" value="MFS"/>
</dbReference>
<comment type="similarity">
    <text evidence="2">Belongs to the major facilitator superfamily. EmrB family.</text>
</comment>
<feature type="transmembrane region" description="Helical" evidence="8">
    <location>
        <begin position="43"/>
        <end position="63"/>
    </location>
</feature>
<dbReference type="GO" id="GO:0022857">
    <property type="term" value="F:transmembrane transporter activity"/>
    <property type="evidence" value="ECO:0007669"/>
    <property type="project" value="InterPro"/>
</dbReference>
<proteinExistence type="inferred from homology"/>
<keyword evidence="3" id="KW-0813">Transport</keyword>
<dbReference type="NCBIfam" id="TIGR00711">
    <property type="entry name" value="efflux_EmrB"/>
    <property type="match status" value="1"/>
</dbReference>
<keyword evidence="6 8" id="KW-1133">Transmembrane helix</keyword>
<evidence type="ECO:0000313" key="11">
    <source>
        <dbReference type="Proteomes" id="UP000595823"/>
    </source>
</evidence>
<gene>
    <name evidence="10" type="ORF">HUG15_20225</name>
</gene>
<keyword evidence="7 8" id="KW-0472">Membrane</keyword>
<keyword evidence="4" id="KW-1003">Cell membrane</keyword>
<feature type="transmembrane region" description="Helical" evidence="8">
    <location>
        <begin position="421"/>
        <end position="439"/>
    </location>
</feature>
<dbReference type="PROSITE" id="PS50850">
    <property type="entry name" value="MFS"/>
    <property type="match status" value="1"/>
</dbReference>
<dbReference type="Gene3D" id="1.20.1720.10">
    <property type="entry name" value="Multidrug resistance protein D"/>
    <property type="match status" value="1"/>
</dbReference>
<sequence>MIKRERIVLCTVYVMAMFMVAMDTTIVNIAIPTISSDLQVRPASVSMINIGYLVSLAIFLPTAGWLSQRFGSKKVFFVALALFSTSSLFCALAGNIKMLSIARIAQGAAGAMIAPIGMAMIYRTFTAEERPQLARMLIVPMALAPALGPVVGGVIIEEFTWRWIFIINIPISAIAITLGVIYLQEFTSQMEKKFDFRGFLLLCPGLGLTIFGLSQTHVFGWDSPIIATCTLLGMCLLLCWMFTYQKTVQPLLDLSAHSDRLYRRMTFIMACSQAALHGFLFAFPLMYQRTMDATALEAGLIIFPEALGLMLASQLVPLSNKKWGPRLVISTGLVVTIFILISLSQITPHTNEWYLRGFLFLIGFFLGHTVGTIQVTAFARIQNENMSNATTLFQVQNRTSSAMGIALLAFVMEIGSETMSYSLALISAACVLSIGLIIAQSIKNEDTDIVFQPSKEREHIETDTKTTHSQR</sequence>
<name>A0A7T6Z7B0_9BACI</name>
<feature type="transmembrane region" description="Helical" evidence="8">
    <location>
        <begin position="100"/>
        <end position="121"/>
    </location>
</feature>
<dbReference type="CDD" id="cd17503">
    <property type="entry name" value="MFS_LmrB_MDR_like"/>
    <property type="match status" value="1"/>
</dbReference>
<keyword evidence="11" id="KW-1185">Reference proteome</keyword>
<dbReference type="PRINTS" id="PR01036">
    <property type="entry name" value="TCRTETB"/>
</dbReference>
<dbReference type="RefSeq" id="WP_200125247.1">
    <property type="nucleotide sequence ID" value="NZ_CP054705.1"/>
</dbReference>
<protein>
    <submittedName>
        <fullName evidence="10">Multidrug efflux MFS transporter</fullName>
    </submittedName>
</protein>
<keyword evidence="5 8" id="KW-0812">Transmembrane</keyword>
<evidence type="ECO:0000256" key="3">
    <source>
        <dbReference type="ARBA" id="ARBA00022448"/>
    </source>
</evidence>
<evidence type="ECO:0000256" key="5">
    <source>
        <dbReference type="ARBA" id="ARBA00022692"/>
    </source>
</evidence>
<dbReference type="InterPro" id="IPR036259">
    <property type="entry name" value="MFS_trans_sf"/>
</dbReference>
<feature type="transmembrane region" description="Helical" evidence="8">
    <location>
        <begin position="133"/>
        <end position="156"/>
    </location>
</feature>
<feature type="transmembrane region" description="Helical" evidence="8">
    <location>
        <begin position="75"/>
        <end position="94"/>
    </location>
</feature>
<accession>A0A7T6Z7B0</accession>
<evidence type="ECO:0000256" key="7">
    <source>
        <dbReference type="ARBA" id="ARBA00023136"/>
    </source>
</evidence>
<dbReference type="Gene3D" id="1.20.1250.20">
    <property type="entry name" value="MFS general substrate transporter like domains"/>
    <property type="match status" value="1"/>
</dbReference>
<dbReference type="AlphaFoldDB" id="A0A7T6Z7B0"/>
<evidence type="ECO:0000256" key="4">
    <source>
        <dbReference type="ARBA" id="ARBA00022475"/>
    </source>
</evidence>
<evidence type="ECO:0000256" key="8">
    <source>
        <dbReference type="SAM" id="Phobius"/>
    </source>
</evidence>
<dbReference type="PANTHER" id="PTHR42718">
    <property type="entry name" value="MAJOR FACILITATOR SUPERFAMILY MULTIDRUG TRANSPORTER MFSC"/>
    <property type="match status" value="1"/>
</dbReference>
<organism evidence="10 11">
    <name type="scientific">Salicibibacter cibarius</name>
    <dbReference type="NCBI Taxonomy" id="2743000"/>
    <lineage>
        <taxon>Bacteria</taxon>
        <taxon>Bacillati</taxon>
        <taxon>Bacillota</taxon>
        <taxon>Bacilli</taxon>
        <taxon>Bacillales</taxon>
        <taxon>Bacillaceae</taxon>
        <taxon>Salicibibacter</taxon>
    </lineage>
</organism>
<feature type="transmembrane region" description="Helical" evidence="8">
    <location>
        <begin position="225"/>
        <end position="244"/>
    </location>
</feature>
<feature type="transmembrane region" description="Helical" evidence="8">
    <location>
        <begin position="358"/>
        <end position="379"/>
    </location>
</feature>
<dbReference type="EMBL" id="CP054705">
    <property type="protein sequence ID" value="QQK77681.1"/>
    <property type="molecule type" value="Genomic_DNA"/>
</dbReference>
<dbReference type="KEGG" id="scia:HUG15_20225"/>
<feature type="transmembrane region" description="Helical" evidence="8">
    <location>
        <begin position="194"/>
        <end position="213"/>
    </location>
</feature>
<feature type="transmembrane region" description="Helical" evidence="8">
    <location>
        <begin position="265"/>
        <end position="287"/>
    </location>
</feature>
<feature type="transmembrane region" description="Helical" evidence="8">
    <location>
        <begin position="162"/>
        <end position="182"/>
    </location>
</feature>